<dbReference type="InterPro" id="IPR022549">
    <property type="entry name" value="DUF3627"/>
</dbReference>
<keyword evidence="1" id="KW-0175">Coiled coil</keyword>
<dbReference type="GeneID" id="15613625"/>
<reference evidence="4 5" key="1">
    <citation type="journal article" date="2013" name="J. Virol.">
        <title>New Insights into the Evolution of Entomopoxvirinae from the Complete Genome Sequences of Four Entomopoxviruses Infecting Adoxophyes honmai, Choristoneura biennis, Choristoneura rosaceana, and Mythimna separata.</title>
        <authorList>
            <person name="Theze J."/>
            <person name="Takatsuka J."/>
            <person name="Li Z."/>
            <person name="Gallais J."/>
            <person name="Doucet D."/>
            <person name="Arif B."/>
            <person name="Nakai M."/>
            <person name="Herniou E.A."/>
        </authorList>
    </citation>
    <scope>NUCLEOTIDE SEQUENCE [LARGE SCALE GENOMIC DNA]</scope>
</reference>
<evidence type="ECO:0000313" key="3">
    <source>
        <dbReference type="EMBL" id="CCU56201.1"/>
    </source>
</evidence>
<dbReference type="RefSeq" id="YP_008003821.1">
    <property type="nucleotide sequence ID" value="NC_021246.1"/>
</dbReference>
<dbReference type="Proteomes" id="UP000792671">
    <property type="component" value="Genome"/>
</dbReference>
<dbReference type="PROSITE" id="PS51301">
    <property type="entry name" value="KILA_N"/>
    <property type="match status" value="1"/>
</dbReference>
<evidence type="ECO:0000259" key="2">
    <source>
        <dbReference type="PROSITE" id="PS51301"/>
    </source>
</evidence>
<feature type="domain" description="KilA-N" evidence="2">
    <location>
        <begin position="14"/>
        <end position="127"/>
    </location>
</feature>
<dbReference type="InterPro" id="IPR017880">
    <property type="entry name" value="KilA_N"/>
</dbReference>
<dbReference type="InterPro" id="IPR018004">
    <property type="entry name" value="KilA/APSES_HTH"/>
</dbReference>
<evidence type="ECO:0000256" key="1">
    <source>
        <dbReference type="SAM" id="Coils"/>
    </source>
</evidence>
<dbReference type="RefSeq" id="YP_008003520.1">
    <property type="nucleotide sequence ID" value="NC_021246.1"/>
</dbReference>
<evidence type="ECO:0000313" key="4">
    <source>
        <dbReference type="EMBL" id="CCU56502.1"/>
    </source>
</evidence>
<dbReference type="EMBL" id="HF679134">
    <property type="protein sequence ID" value="CCU56502.1"/>
    <property type="molecule type" value="Genomic_DNA"/>
</dbReference>
<dbReference type="KEGG" id="vg:15613625"/>
<gene>
    <name evidence="3" type="ORF">MYSEV_003</name>
    <name evidence="4" type="ORF">MYSEV_304</name>
</gene>
<organism evidence="4 5">
    <name type="scientific">Mythimna separata entomopoxvirus 'L'</name>
    <dbReference type="NCBI Taxonomy" id="1293572"/>
    <lineage>
        <taxon>Viruses</taxon>
        <taxon>Varidnaviria</taxon>
        <taxon>Bamfordvirae</taxon>
        <taxon>Nucleocytoviricota</taxon>
        <taxon>Pokkesviricetes</taxon>
        <taxon>Chitovirales</taxon>
        <taxon>Poxviridae</taxon>
        <taxon>Entomopoxvirinae</taxon>
        <taxon>Betaentomopoxvirus</taxon>
        <taxon>Betaentomopoxvirus mseparata</taxon>
        <taxon>Mythimna separata entomopoxvirus</taxon>
    </lineage>
</organism>
<name>A0A916P1U0_9POXV</name>
<proteinExistence type="predicted"/>
<dbReference type="OrthoDB" id="30646at10239"/>
<protein>
    <submittedName>
        <fullName evidence="4">N1R/p28-like protein</fullName>
    </submittedName>
</protein>
<dbReference type="SMART" id="SM01252">
    <property type="entry name" value="KilA-N"/>
    <property type="match status" value="1"/>
</dbReference>
<dbReference type="Pfam" id="PF12299">
    <property type="entry name" value="DUF3627"/>
    <property type="match status" value="1"/>
</dbReference>
<dbReference type="GeneID" id="15613926"/>
<keyword evidence="5" id="KW-1185">Reference proteome</keyword>
<sequence>MSLNDICYEKIKDSFYYGLFGDFKLIIDKNTGYFNATKLCKDGGKEYKHWYENTKSREFILFIDAFLRSRNTDRANKDILYVKKGNNKTEEDKIITGTYVHKLLLLNISLWISNEFYIKCYDIIEKYYIDEFTTEYKDDKDKLYNKIKEIESVITEKNNAIDSLENSVKYLNISNSALNETMASLRPKIITPPSDDDKYSTFTVIKLYNENKEDEYNYYITTVCERDYRARIDNLRSIYPELIIILKLNRVPNSKYLLDVVKKQTCNIIDFNNHKFDLLSININKFINIIMEIKEYIE</sequence>
<dbReference type="KEGG" id="vg:15613926"/>
<accession>A0A916P1U0</accession>
<dbReference type="EMBL" id="HF679134">
    <property type="protein sequence ID" value="CCU56201.1"/>
    <property type="molecule type" value="Genomic_DNA"/>
</dbReference>
<feature type="coiled-coil region" evidence="1">
    <location>
        <begin position="140"/>
        <end position="167"/>
    </location>
</feature>
<dbReference type="Pfam" id="PF04383">
    <property type="entry name" value="KilA-N"/>
    <property type="match status" value="1"/>
</dbReference>
<evidence type="ECO:0000313" key="5">
    <source>
        <dbReference type="Proteomes" id="UP000792671"/>
    </source>
</evidence>